<dbReference type="EMBL" id="DRKP01000012">
    <property type="protein sequence ID" value="HEB95016.1"/>
    <property type="molecule type" value="Genomic_DNA"/>
</dbReference>
<accession>A0A831W679</accession>
<dbReference type="GO" id="GO:0015689">
    <property type="term" value="P:molybdate ion transport"/>
    <property type="evidence" value="ECO:0007669"/>
    <property type="project" value="TreeGrafter"/>
</dbReference>
<dbReference type="Pfam" id="PF13531">
    <property type="entry name" value="SBP_bac_11"/>
    <property type="match status" value="1"/>
</dbReference>
<dbReference type="InterPro" id="IPR050682">
    <property type="entry name" value="ModA/WtpA"/>
</dbReference>
<dbReference type="PANTHER" id="PTHR30632:SF0">
    <property type="entry name" value="SULFATE-BINDING PROTEIN"/>
    <property type="match status" value="1"/>
</dbReference>
<name>A0A831W679_9GAMM</name>
<comment type="caution">
    <text evidence="1">The sequence shown here is derived from an EMBL/GenBank/DDBJ whole genome shotgun (WGS) entry which is preliminary data.</text>
</comment>
<dbReference type="Proteomes" id="UP000886251">
    <property type="component" value="Unassembled WGS sequence"/>
</dbReference>
<gene>
    <name evidence="1" type="ORF">ENI96_01130</name>
</gene>
<dbReference type="SUPFAM" id="SSF53850">
    <property type="entry name" value="Periplasmic binding protein-like II"/>
    <property type="match status" value="1"/>
</dbReference>
<dbReference type="AlphaFoldDB" id="A0A831W679"/>
<dbReference type="Gene3D" id="3.40.190.10">
    <property type="entry name" value="Periplasmic binding protein-like II"/>
    <property type="match status" value="2"/>
</dbReference>
<reference evidence="1" key="1">
    <citation type="journal article" date="2020" name="mSystems">
        <title>Genome- and Community-Level Interaction Insights into Carbon Utilization and Element Cycling Functions of Hydrothermarchaeota in Hydrothermal Sediment.</title>
        <authorList>
            <person name="Zhou Z."/>
            <person name="Liu Y."/>
            <person name="Xu W."/>
            <person name="Pan J."/>
            <person name="Luo Z.H."/>
            <person name="Li M."/>
        </authorList>
    </citation>
    <scope>NUCLEOTIDE SEQUENCE [LARGE SCALE GENOMIC DNA]</scope>
    <source>
        <strain evidence="1">HyVt-443</strain>
    </source>
</reference>
<dbReference type="GO" id="GO:0030973">
    <property type="term" value="F:molybdate ion binding"/>
    <property type="evidence" value="ECO:0007669"/>
    <property type="project" value="TreeGrafter"/>
</dbReference>
<proteinExistence type="predicted"/>
<organism evidence="1">
    <name type="scientific">Sedimenticola thiotaurini</name>
    <dbReference type="NCBI Taxonomy" id="1543721"/>
    <lineage>
        <taxon>Bacteria</taxon>
        <taxon>Pseudomonadati</taxon>
        <taxon>Pseudomonadota</taxon>
        <taxon>Gammaproteobacteria</taxon>
        <taxon>Chromatiales</taxon>
        <taxon>Sedimenticolaceae</taxon>
        <taxon>Sedimenticola</taxon>
    </lineage>
</organism>
<sequence>MAATRARRYRAPLRIRTIDQSKKSVPSRNRGRRQMMNATRHRITAVGLSLLLAAAASPAPAARDKDAGHGQDYRTFHSDGTIEYGDIGDSYTAALVMYLAGNQFMVMEELIRDFQGRNPDIETIYVETIPPGQILKGQLLKQGVIDGTRTSMTPDLFASVNLGHLKKMKAKGKMNQYAIYTHNKLELMVAKGNPKGIRGPEDLGRDDLVQSHPNPLTEGIFKFYGAEMLRDLGLYSKVTGDAKCKGCWAVPGKTWFTQRHHRETPYRIENGQADVGIVWTTEVAYGKAGGRAIDGVPIPAPYNKQDKVGYAIGALNEGRNRANADRFLAYLASDRAQEIYAGYGFIRATPEELVLKPIP</sequence>
<dbReference type="PANTHER" id="PTHR30632">
    <property type="entry name" value="MOLYBDATE-BINDING PERIPLASMIC PROTEIN"/>
    <property type="match status" value="1"/>
</dbReference>
<protein>
    <submittedName>
        <fullName evidence="1">ABC transporter substrate-binding protein</fullName>
    </submittedName>
</protein>
<evidence type="ECO:0000313" key="1">
    <source>
        <dbReference type="EMBL" id="HEB95016.1"/>
    </source>
</evidence>